<evidence type="ECO:0000313" key="12">
    <source>
        <dbReference type="EMBL" id="MBO8426798.1"/>
    </source>
</evidence>
<dbReference type="InterPro" id="IPR018090">
    <property type="entry name" value="Pyrmidine_PPas_bac/euk"/>
</dbReference>
<dbReference type="NCBIfam" id="NF004747">
    <property type="entry name" value="PRK06078.1"/>
    <property type="match status" value="1"/>
</dbReference>
<dbReference type="SUPFAM" id="SSF52418">
    <property type="entry name" value="Nucleoside phosphorylase/phosphoribosyltransferase catalytic domain"/>
    <property type="match status" value="1"/>
</dbReference>
<gene>
    <name evidence="12" type="ORF">IAC61_05765</name>
</gene>
<dbReference type="GO" id="GO:0009032">
    <property type="term" value="F:thymidine phosphorylase activity"/>
    <property type="evidence" value="ECO:0007669"/>
    <property type="project" value="TreeGrafter"/>
</dbReference>
<evidence type="ECO:0000256" key="4">
    <source>
        <dbReference type="ARBA" id="ARBA00011738"/>
    </source>
</evidence>
<comment type="catalytic activity">
    <reaction evidence="10">
        <text>thymidine + phosphate = 2-deoxy-alpha-D-ribose 1-phosphate + thymine</text>
        <dbReference type="Rhea" id="RHEA:16037"/>
        <dbReference type="ChEBI" id="CHEBI:17748"/>
        <dbReference type="ChEBI" id="CHEBI:17821"/>
        <dbReference type="ChEBI" id="CHEBI:43474"/>
        <dbReference type="ChEBI" id="CHEBI:57259"/>
        <dbReference type="EC" id="2.4.2.2"/>
    </reaction>
</comment>
<comment type="function">
    <text evidence="2">Catalyzes phosphorolysis of the pyrimidine nucleosides uridine, thymidine and 2'-deoxyuridine with the formation of the corresponding pyrimidine base and ribose-1-phosphate.</text>
</comment>
<dbReference type="Pfam" id="PF07831">
    <property type="entry name" value="PYNP_C"/>
    <property type="match status" value="1"/>
</dbReference>
<dbReference type="SUPFAM" id="SSF47648">
    <property type="entry name" value="Nucleoside phosphorylase/phosphoribosyltransferase N-terminal domain"/>
    <property type="match status" value="1"/>
</dbReference>
<dbReference type="EC" id="2.4.2.2" evidence="5"/>
<evidence type="ECO:0000256" key="7">
    <source>
        <dbReference type="ARBA" id="ARBA00022676"/>
    </source>
</evidence>
<dbReference type="PIRSF" id="PIRSF000478">
    <property type="entry name" value="TP_PyNP"/>
    <property type="match status" value="1"/>
</dbReference>
<evidence type="ECO:0000256" key="5">
    <source>
        <dbReference type="ARBA" id="ARBA00011889"/>
    </source>
</evidence>
<evidence type="ECO:0000256" key="6">
    <source>
        <dbReference type="ARBA" id="ARBA00014680"/>
    </source>
</evidence>
<comment type="catalytic activity">
    <reaction evidence="9">
        <text>uridine + phosphate = alpha-D-ribose 1-phosphate + uracil</text>
        <dbReference type="Rhea" id="RHEA:24388"/>
        <dbReference type="ChEBI" id="CHEBI:16704"/>
        <dbReference type="ChEBI" id="CHEBI:17568"/>
        <dbReference type="ChEBI" id="CHEBI:43474"/>
        <dbReference type="ChEBI" id="CHEBI:57720"/>
        <dbReference type="EC" id="2.4.2.2"/>
    </reaction>
</comment>
<dbReference type="SMART" id="SM00941">
    <property type="entry name" value="PYNP_C"/>
    <property type="match status" value="1"/>
</dbReference>
<reference evidence="12" key="1">
    <citation type="submission" date="2020-10" db="EMBL/GenBank/DDBJ databases">
        <authorList>
            <person name="Gilroy R."/>
        </authorList>
    </citation>
    <scope>NUCLEOTIDE SEQUENCE</scope>
    <source>
        <strain evidence="12">17113</strain>
    </source>
</reference>
<comment type="caution">
    <text evidence="12">The sequence shown here is derived from an EMBL/GenBank/DDBJ whole genome shotgun (WGS) entry which is preliminary data.</text>
</comment>
<dbReference type="SUPFAM" id="SSF54680">
    <property type="entry name" value="Pyrimidine nucleoside phosphorylase C-terminal domain"/>
    <property type="match status" value="1"/>
</dbReference>
<dbReference type="InterPro" id="IPR035902">
    <property type="entry name" value="Nuc_phospho_transferase"/>
</dbReference>
<protein>
    <recommendedName>
        <fullName evidence="6">Pyrimidine-nucleoside phosphorylase</fullName>
        <ecNumber evidence="5">2.4.2.2</ecNumber>
    </recommendedName>
</protein>
<dbReference type="Pfam" id="PF02885">
    <property type="entry name" value="Glycos_trans_3N"/>
    <property type="match status" value="1"/>
</dbReference>
<dbReference type="InterPro" id="IPR000312">
    <property type="entry name" value="Glycosyl_Trfase_fam3"/>
</dbReference>
<dbReference type="FunFam" id="3.40.1030.10:FF:000003">
    <property type="entry name" value="Pyrimidine-nucleoside phosphorylase"/>
    <property type="match status" value="1"/>
</dbReference>
<dbReference type="NCBIfam" id="NF004490">
    <property type="entry name" value="PRK05820.1"/>
    <property type="match status" value="1"/>
</dbReference>
<name>A0A9D9DFY3_9FIRM</name>
<evidence type="ECO:0000259" key="11">
    <source>
        <dbReference type="SMART" id="SM00941"/>
    </source>
</evidence>
<dbReference type="GO" id="GO:0006206">
    <property type="term" value="P:pyrimidine nucleobase metabolic process"/>
    <property type="evidence" value="ECO:0007669"/>
    <property type="project" value="InterPro"/>
</dbReference>
<dbReference type="Proteomes" id="UP000823634">
    <property type="component" value="Unassembled WGS sequence"/>
</dbReference>
<proteinExistence type="inferred from homology"/>
<keyword evidence="7 12" id="KW-0328">Glycosyltransferase</keyword>
<dbReference type="InterPro" id="IPR036566">
    <property type="entry name" value="PYNP-like_C_sf"/>
</dbReference>
<evidence type="ECO:0000256" key="10">
    <source>
        <dbReference type="ARBA" id="ARBA00048525"/>
    </source>
</evidence>
<dbReference type="PANTHER" id="PTHR10515">
    <property type="entry name" value="THYMIDINE PHOSPHORYLASE"/>
    <property type="match status" value="1"/>
</dbReference>
<comment type="catalytic activity">
    <reaction evidence="1">
        <text>2'-deoxyuridine + phosphate = 2-deoxy-alpha-D-ribose 1-phosphate + uracil</text>
        <dbReference type="Rhea" id="RHEA:22824"/>
        <dbReference type="ChEBI" id="CHEBI:16450"/>
        <dbReference type="ChEBI" id="CHEBI:17568"/>
        <dbReference type="ChEBI" id="CHEBI:43474"/>
        <dbReference type="ChEBI" id="CHEBI:57259"/>
        <dbReference type="EC" id="2.4.2.2"/>
    </reaction>
</comment>
<keyword evidence="8 12" id="KW-0808">Transferase</keyword>
<dbReference type="Gene3D" id="3.40.1030.10">
    <property type="entry name" value="Nucleoside phosphorylase/phosphoribosyltransferase catalytic domain"/>
    <property type="match status" value="1"/>
</dbReference>
<dbReference type="Gene3D" id="3.90.1170.30">
    <property type="entry name" value="Pyrimidine nucleoside phosphorylase-like, C-terminal domain"/>
    <property type="match status" value="1"/>
</dbReference>
<dbReference type="InterPro" id="IPR000053">
    <property type="entry name" value="Thymidine/pyrmidine_PPase"/>
</dbReference>
<sequence>MRTVDIIEKKRDGGKLSEEEIAFFVNGYSKGEIPDYQASALLMAILFVGMDKEEIAYLTKHMRDSGEKVDLSDVPGVKVDKHSTGGVGDKTSLVLGPLVASCGAVLAKMSGRGLGHTGGTLDKLESIPGMRINLSEDEFKQQVRRIGIAIIGQTADIDPADKKLYALRDVTGTVESIPLIASSIMSKKLCSGANAILLDVKFGSGAFMKTLESARELAKTMVDIGDSLSRDTRAIITDMDEPLGKAVGNALEVKEAIAALKGEGPEDLHELCVYAGGILLCQAKLASTLEEGKEKIEEALRSGKGLTKLREMVAAQGGDPSYIDDPDKFPLAKHIVPVRASRAGYIKRIDSLSIGVKAMQLGAGRATLEDKIDMAAGIVLCKKVGEYAKEGEVLAYAHTDKEGMEEAIKGIEQAFEYGDEEPKKRPIVYEYVK</sequence>
<dbReference type="GO" id="GO:0006213">
    <property type="term" value="P:pyrimidine nucleoside metabolic process"/>
    <property type="evidence" value="ECO:0007669"/>
    <property type="project" value="InterPro"/>
</dbReference>
<evidence type="ECO:0000256" key="2">
    <source>
        <dbReference type="ARBA" id="ARBA00003877"/>
    </source>
</evidence>
<dbReference type="AlphaFoldDB" id="A0A9D9DFY3"/>
<dbReference type="NCBIfam" id="TIGR02644">
    <property type="entry name" value="Y_phosphoryl"/>
    <property type="match status" value="1"/>
</dbReference>
<evidence type="ECO:0000256" key="1">
    <source>
        <dbReference type="ARBA" id="ARBA00001066"/>
    </source>
</evidence>
<organism evidence="12 13">
    <name type="scientific">Candidatus Alloenteromonas pullistercoris</name>
    <dbReference type="NCBI Taxonomy" id="2840785"/>
    <lineage>
        <taxon>Bacteria</taxon>
        <taxon>Bacillati</taxon>
        <taxon>Bacillota</taxon>
        <taxon>Bacillota incertae sedis</taxon>
        <taxon>Candidatus Alloenteromonas</taxon>
    </lineage>
</organism>
<comment type="subunit">
    <text evidence="4">Homodimer.</text>
</comment>
<dbReference type="InterPro" id="IPR017459">
    <property type="entry name" value="Glycosyl_Trfase_fam3_N_dom"/>
</dbReference>
<dbReference type="Pfam" id="PF00591">
    <property type="entry name" value="Glycos_transf_3"/>
    <property type="match status" value="1"/>
</dbReference>
<evidence type="ECO:0000313" key="13">
    <source>
        <dbReference type="Proteomes" id="UP000823634"/>
    </source>
</evidence>
<dbReference type="GO" id="GO:0004645">
    <property type="term" value="F:1,4-alpha-oligoglucan phosphorylase activity"/>
    <property type="evidence" value="ECO:0007669"/>
    <property type="project" value="InterPro"/>
</dbReference>
<dbReference type="InterPro" id="IPR017872">
    <property type="entry name" value="Pyrmidine_PPase_CS"/>
</dbReference>
<comment type="similarity">
    <text evidence="3">Belongs to the thymidine/pyrimidine-nucleoside phosphorylase family.</text>
</comment>
<evidence type="ECO:0000256" key="3">
    <source>
        <dbReference type="ARBA" id="ARBA00006915"/>
    </source>
</evidence>
<dbReference type="InterPro" id="IPR036320">
    <property type="entry name" value="Glycosyl_Trfase_fam3_N_dom_sf"/>
</dbReference>
<dbReference type="PANTHER" id="PTHR10515:SF0">
    <property type="entry name" value="THYMIDINE PHOSPHORYLASE"/>
    <property type="match status" value="1"/>
</dbReference>
<dbReference type="Gene3D" id="1.20.970.10">
    <property type="entry name" value="Transferase, Pyrimidine Nucleoside Phosphorylase, Chain C"/>
    <property type="match status" value="1"/>
</dbReference>
<reference evidence="12" key="2">
    <citation type="journal article" date="2021" name="PeerJ">
        <title>Extensive microbial diversity within the chicken gut microbiome revealed by metagenomics and culture.</title>
        <authorList>
            <person name="Gilroy R."/>
            <person name="Ravi A."/>
            <person name="Getino M."/>
            <person name="Pursley I."/>
            <person name="Horton D.L."/>
            <person name="Alikhan N.F."/>
            <person name="Baker D."/>
            <person name="Gharbi K."/>
            <person name="Hall N."/>
            <person name="Watson M."/>
            <person name="Adriaenssens E.M."/>
            <person name="Foster-Nyarko E."/>
            <person name="Jarju S."/>
            <person name="Secka A."/>
            <person name="Antonio M."/>
            <person name="Oren A."/>
            <person name="Chaudhuri R.R."/>
            <person name="La Ragione R."/>
            <person name="Hildebrand F."/>
            <person name="Pallen M.J."/>
        </authorList>
    </citation>
    <scope>NUCLEOTIDE SEQUENCE</scope>
    <source>
        <strain evidence="12">17113</strain>
    </source>
</reference>
<evidence type="ECO:0000256" key="8">
    <source>
        <dbReference type="ARBA" id="ARBA00022679"/>
    </source>
</evidence>
<feature type="domain" description="Pyrimidine nucleoside phosphorylase C-terminal" evidence="11">
    <location>
        <begin position="345"/>
        <end position="418"/>
    </location>
</feature>
<dbReference type="EMBL" id="JADINA010000036">
    <property type="protein sequence ID" value="MBO8426798.1"/>
    <property type="molecule type" value="Genomic_DNA"/>
</dbReference>
<evidence type="ECO:0000256" key="9">
    <source>
        <dbReference type="ARBA" id="ARBA00048453"/>
    </source>
</evidence>
<dbReference type="GO" id="GO:0005829">
    <property type="term" value="C:cytosol"/>
    <property type="evidence" value="ECO:0007669"/>
    <property type="project" value="TreeGrafter"/>
</dbReference>
<dbReference type="InterPro" id="IPR013102">
    <property type="entry name" value="PYNP_C"/>
</dbReference>
<dbReference type="PROSITE" id="PS00647">
    <property type="entry name" value="THYMID_PHOSPHORYLASE"/>
    <property type="match status" value="1"/>
</dbReference>
<accession>A0A9D9DFY3</accession>